<keyword evidence="3" id="KW-1185">Reference proteome</keyword>
<dbReference type="AlphaFoldDB" id="A0A316KZ87"/>
<comment type="caution">
    <text evidence="2">The sequence shown here is derived from an EMBL/GenBank/DDBJ whole genome shotgun (WGS) entry which is preliminary data.</text>
</comment>
<dbReference type="EMBL" id="QGEG01000002">
    <property type="protein sequence ID" value="PWL39164.1"/>
    <property type="molecule type" value="Genomic_DNA"/>
</dbReference>
<dbReference type="RefSeq" id="WP_109663643.1">
    <property type="nucleotide sequence ID" value="NZ_QGEG01000002.1"/>
</dbReference>
<proteinExistence type="predicted"/>
<dbReference type="Proteomes" id="UP000245762">
    <property type="component" value="Unassembled WGS sequence"/>
</dbReference>
<protein>
    <recommendedName>
        <fullName evidence="1">Alpha-L-glutamate ligase-related protein ATP-grasp domain-containing protein</fullName>
    </recommendedName>
</protein>
<evidence type="ECO:0000313" key="3">
    <source>
        <dbReference type="Proteomes" id="UP000245762"/>
    </source>
</evidence>
<dbReference type="Pfam" id="PF14397">
    <property type="entry name" value="ATPgrasp_ST"/>
    <property type="match status" value="1"/>
</dbReference>
<dbReference type="OrthoDB" id="6315394at2"/>
<feature type="domain" description="Alpha-L-glutamate ligase-related protein ATP-grasp" evidence="1">
    <location>
        <begin position="70"/>
        <end position="336"/>
    </location>
</feature>
<dbReference type="InterPro" id="IPR039523">
    <property type="entry name" value="RimK-rel_E_lig_ATP-grasp"/>
</dbReference>
<evidence type="ECO:0000313" key="2">
    <source>
        <dbReference type="EMBL" id="PWL39164.1"/>
    </source>
</evidence>
<dbReference type="Gene3D" id="3.30.470.20">
    <property type="entry name" value="ATP-grasp fold, B domain"/>
    <property type="match status" value="1"/>
</dbReference>
<sequence>MIDKDQKKGFLFFLKDKRKKNYLKILSEFLTLWVVKKEVPLYYFKYLYRKDITNIRDYLGKKEQHKIKHSPNLHSKERMDIISNKLIFSIFCNRNKLRVSELVSYNFGSNFCFDGEVFKVSNYEELVSFYQNVFENTKHDKLFLKPFSLYGGKGACMIKKNSIALDLKDNAKDIIAQDYIHEEVLIQHEEINKIHASCVNTIRIETFIDRKEEIHILSAFMRFGIGNNVIDNLHSGGVFVPVDLEKGCLKDSGLEHIRFGGRNFSEHPESNYPFKEFKIPFFKEACKLVIDAVERLPDRYIGWDIAITENGPVIVEANEHMNVFTSDVAYGGYLKHPVFKEVMKEIA</sequence>
<accession>A0A316KZ87</accession>
<evidence type="ECO:0000259" key="1">
    <source>
        <dbReference type="Pfam" id="PF14397"/>
    </source>
</evidence>
<name>A0A316KZ87_9FLAO</name>
<gene>
    <name evidence="2" type="ORF">DKG77_13190</name>
</gene>
<dbReference type="SUPFAM" id="SSF56059">
    <property type="entry name" value="Glutathione synthetase ATP-binding domain-like"/>
    <property type="match status" value="1"/>
</dbReference>
<organism evidence="2 3">
    <name type="scientific">Flagellimonas aquimarina</name>
    <dbReference type="NCBI Taxonomy" id="2201895"/>
    <lineage>
        <taxon>Bacteria</taxon>
        <taxon>Pseudomonadati</taxon>
        <taxon>Bacteroidota</taxon>
        <taxon>Flavobacteriia</taxon>
        <taxon>Flavobacteriales</taxon>
        <taxon>Flavobacteriaceae</taxon>
        <taxon>Flagellimonas</taxon>
    </lineage>
</organism>
<reference evidence="2 3" key="1">
    <citation type="submission" date="2018-05" db="EMBL/GenBank/DDBJ databases">
        <title>Complete genome sequence of Flagellimonas aquimarina ECD12 isolated from seaweed Ecklonia cava.</title>
        <authorList>
            <person name="Choi S."/>
            <person name="Seong C."/>
        </authorList>
    </citation>
    <scope>NUCLEOTIDE SEQUENCE [LARGE SCALE GENOMIC DNA]</scope>
    <source>
        <strain evidence="2 3">ECD12</strain>
    </source>
</reference>